<protein>
    <submittedName>
        <fullName evidence="1">ABC transporter ATP-binding protein</fullName>
    </submittedName>
</protein>
<dbReference type="Proteomes" id="UP000308836">
    <property type="component" value="Unassembled WGS sequence"/>
</dbReference>
<evidence type="ECO:0000313" key="1">
    <source>
        <dbReference type="EMBL" id="TGY66701.1"/>
    </source>
</evidence>
<keyword evidence="2" id="KW-1185">Reference proteome</keyword>
<keyword evidence="1" id="KW-0067">ATP-binding</keyword>
<accession>A0AC61R8R6</accession>
<gene>
    <name evidence="1" type="ORF">E5336_02610</name>
</gene>
<evidence type="ECO:0000313" key="2">
    <source>
        <dbReference type="Proteomes" id="UP000308836"/>
    </source>
</evidence>
<sequence>MRAMSRWKEILYFSRAPIGQYVVLIGTMMYLAFFNILFSMFVQTGINMVTGGFVDSRFIGYTLLFCAASGGYAVAGYLFGVFQEKVVQSIAQTNRKRGMERVLKAPYSTFERYEKGDLLTRLFDDCDQISQMVVVNMLPAIQIALSIVFGLGYVLYYNLQMGLFTLLWVPFFYFVNQRCARQVHTSFTRMQEAESSIKSFAENLYDNNAVTRLFALFQPLSQKHQRLFAKKYENAVRNAKAMGRMVSLTEAGVRLLEIFNLLIGVFYVAQGSLAIGTLIGIWNVTIGTIAYSVADLPNMLGGLSMQSASLERVQEIMDWPQEQGGQTVSLKRPDTLVLDHVSFSYSNAQPLFQNLDATLDAKAINYIVGPSGSGKSTLMKLVLSLYAPDTGTIRLANLEGPTLRQAVAYVPQGRSLLHTTIRDNLCLGRSLDEKELDSLCARVNMDTVIQSLPKKYDTIVGVDHDFSEGQAQRLAIARAMAANARLVVMDEPFSALDPDNIARLAHILQADTYPGTVSLLILGVFQFSLALVYGFLNSVVFTLIILAASSIACFLPALFLKHIEKTQENKQASDAGVRDYASSVLDEVPMIKSFRAENHVAEGFDERVETYRRHAIANRKKEEMMNSVSVGIGYCVNAMWMIAGIYLIARHVITIGVFVGFISLSMELSWPFNELSRLLAGLSRASVSYTRLYSNEKAESGTKRNPEDLPADTLIQASHVFYTYDGKKDVIQDRSLTLHEGEKLLFAGPSGGGKSTFLKILSGLYTPQKGAVRRKEGLRVAYVPQTPSLFLGSIRENIRMGNPDASEQDMVEAAQKANIHDFIVRLPDGYDTHLDGLGKQNVSEGQLQRIAIARALLKKADVYLFDEITSALDEESEAAILATIRSIDAAVVMISHKPRVIDAFDQTIEFE</sequence>
<organism evidence="1 2">
    <name type="scientific">Dubosiella muris</name>
    <dbReference type="NCBI Taxonomy" id="3038133"/>
    <lineage>
        <taxon>Bacteria</taxon>
        <taxon>Bacillati</taxon>
        <taxon>Bacillota</taxon>
        <taxon>Erysipelotrichia</taxon>
        <taxon>Erysipelotrichales</taxon>
        <taxon>Erysipelotrichaceae</taxon>
        <taxon>Dubosiella</taxon>
    </lineage>
</organism>
<name>A0AC61R8R6_9FIRM</name>
<reference evidence="1" key="1">
    <citation type="submission" date="2019-04" db="EMBL/GenBank/DDBJ databases">
        <title>Microbes associate with the intestines of laboratory mice.</title>
        <authorList>
            <person name="Navarre W."/>
            <person name="Wong E."/>
            <person name="Huang K."/>
            <person name="Tropini C."/>
            <person name="Ng K."/>
            <person name="Yu B."/>
        </authorList>
    </citation>
    <scope>NUCLEOTIDE SEQUENCE</scope>
    <source>
        <strain evidence="1">NM09_H32</strain>
    </source>
</reference>
<dbReference type="EMBL" id="SRYG01000004">
    <property type="protein sequence ID" value="TGY66701.1"/>
    <property type="molecule type" value="Genomic_DNA"/>
</dbReference>
<proteinExistence type="predicted"/>
<keyword evidence="1" id="KW-0547">Nucleotide-binding</keyword>
<comment type="caution">
    <text evidence="1">The sequence shown here is derived from an EMBL/GenBank/DDBJ whole genome shotgun (WGS) entry which is preliminary data.</text>
</comment>